<evidence type="ECO:0000256" key="1">
    <source>
        <dbReference type="ARBA" id="ARBA00004123"/>
    </source>
</evidence>
<evidence type="ECO:0000256" key="2">
    <source>
        <dbReference type="ARBA" id="ARBA00022723"/>
    </source>
</evidence>
<proteinExistence type="predicted"/>
<feature type="domain" description="CCHC-type" evidence="8">
    <location>
        <begin position="424"/>
        <end position="440"/>
    </location>
</feature>
<dbReference type="PANTHER" id="PTHR46543">
    <property type="entry name" value="ZINC FINGER CCHC DOMAIN-CONTAINING PROTEIN 7"/>
    <property type="match status" value="1"/>
</dbReference>
<evidence type="ECO:0000259" key="8">
    <source>
        <dbReference type="SMART" id="SM00343"/>
    </source>
</evidence>
<evidence type="ECO:0000313" key="10">
    <source>
        <dbReference type="Proteomes" id="UP000811619"/>
    </source>
</evidence>
<reference evidence="9" key="1">
    <citation type="journal article" date="2020" name="bioRxiv">
        <title>Whole genome comparisons of ergot fungi reveals the divergence and evolution of species within the genus Claviceps are the result of varying mechanisms driving genome evolution and host range expansion.</title>
        <authorList>
            <person name="Wyka S.A."/>
            <person name="Mondo S.J."/>
            <person name="Liu M."/>
            <person name="Dettman J."/>
            <person name="Nalam V."/>
            <person name="Broders K.D."/>
        </authorList>
    </citation>
    <scope>NUCLEOTIDE SEQUENCE</scope>
    <source>
        <strain evidence="9">CCC 489</strain>
    </source>
</reference>
<feature type="region of interest" description="Disordered" evidence="7">
    <location>
        <begin position="571"/>
        <end position="710"/>
    </location>
</feature>
<accession>A0A8K0J293</accession>
<dbReference type="EMBL" id="SRPY01000673">
    <property type="protein sequence ID" value="KAG5919393.1"/>
    <property type="molecule type" value="Genomic_DNA"/>
</dbReference>
<dbReference type="GO" id="GO:0031499">
    <property type="term" value="C:TRAMP complex"/>
    <property type="evidence" value="ECO:0007669"/>
    <property type="project" value="TreeGrafter"/>
</dbReference>
<sequence>MSVENKVSGHVLRPGSGDDELESNESAHSTQGEETESSEEACEKRGLSGQKRPRDGGRESSDSDDSSSASDLDDDSPPRGTKRAKLSSSAVGRRAQRGLEEGEVDESDNEPNPRAALEAGKVGLESAPGTSAASKASIPASNPTSSTEPPRTDDAEADDDAGGAPSSTMPPNPITYTVGSTTLKLPALDLKKGASWSTRFKDWTQVLCQHNAGSVAAMTHALALDAFVFYIHQHKQVRPSKRRAAKLAAKRTDISRTIRRAVESLRSSTNGTVPASGPAAERSIADADADADAVADGNAAEPSRYEGSTEEGEVRSDATKTSSSDKEEEEEEEEEEDEEEEEQQEQHPHQQPNGDSAVVRTDVPTGEEELEQQRRYFPSAADPSIMCLLCGGQGHRAVHCVRCKCRFCDRSDHWDFCCPRIQTRCGKCRQLGHKAATCSEKLALTREEGLACAYCRSKDHLEENCTEMWRSFHPDTQTIHRVVRLPRSCSVCGSSQHFSGDCSHRGDVSANPTWSDRNCDLYMDPKCNALSIEETAAAAGRKPSLRAPETKIRGHAARTANIVHFSETDDSEVEFLGTRVKGEPRRGGGGGGGGGGKIRLASNLQMPSTTGSRTSKGDKAQPPLPGQPPLPPGPPPPAAQRSRAYPPRAPPPSLPAKPPASTQGYHNAPPPQHLGSSGRGRGSHRDARGGRGAGRGARGGRGRGRGRYAT</sequence>
<feature type="compositionally biased region" description="Acidic residues" evidence="7">
    <location>
        <begin position="326"/>
        <end position="343"/>
    </location>
</feature>
<comment type="caution">
    <text evidence="9">The sequence shown here is derived from an EMBL/GenBank/DDBJ whole genome shotgun (WGS) entry which is preliminary data.</text>
</comment>
<dbReference type="OrthoDB" id="7608935at2759"/>
<feature type="domain" description="CCHC-type" evidence="8">
    <location>
        <begin position="451"/>
        <end position="467"/>
    </location>
</feature>
<dbReference type="InterPro" id="IPR001878">
    <property type="entry name" value="Znf_CCHC"/>
</dbReference>
<evidence type="ECO:0000256" key="7">
    <source>
        <dbReference type="SAM" id="MobiDB-lite"/>
    </source>
</evidence>
<gene>
    <name evidence="9" type="ORF">E4U42_006537</name>
</gene>
<dbReference type="GO" id="GO:0071036">
    <property type="term" value="P:nuclear polyadenylation-dependent snoRNA catabolic process"/>
    <property type="evidence" value="ECO:0007669"/>
    <property type="project" value="TreeGrafter"/>
</dbReference>
<dbReference type="GO" id="GO:0008270">
    <property type="term" value="F:zinc ion binding"/>
    <property type="evidence" value="ECO:0007669"/>
    <property type="project" value="UniProtKB-KW"/>
</dbReference>
<name>A0A8K0J293_9HYPO</name>
<dbReference type="AlphaFoldDB" id="A0A8K0J293"/>
<evidence type="ECO:0000256" key="6">
    <source>
        <dbReference type="ARBA" id="ARBA00023242"/>
    </source>
</evidence>
<dbReference type="GO" id="GO:0071035">
    <property type="term" value="P:nuclear polyadenylation-dependent rRNA catabolic process"/>
    <property type="evidence" value="ECO:0007669"/>
    <property type="project" value="TreeGrafter"/>
</dbReference>
<dbReference type="SMART" id="SM00343">
    <property type="entry name" value="ZnF_C2HC"/>
    <property type="match status" value="5"/>
</dbReference>
<keyword evidence="6" id="KW-0539">Nucleus</keyword>
<feature type="compositionally biased region" description="Pro residues" evidence="7">
    <location>
        <begin position="622"/>
        <end position="638"/>
    </location>
</feature>
<organism evidence="9 10">
    <name type="scientific">Claviceps africana</name>
    <dbReference type="NCBI Taxonomy" id="83212"/>
    <lineage>
        <taxon>Eukaryota</taxon>
        <taxon>Fungi</taxon>
        <taxon>Dikarya</taxon>
        <taxon>Ascomycota</taxon>
        <taxon>Pezizomycotina</taxon>
        <taxon>Sordariomycetes</taxon>
        <taxon>Hypocreomycetidae</taxon>
        <taxon>Hypocreales</taxon>
        <taxon>Clavicipitaceae</taxon>
        <taxon>Claviceps</taxon>
    </lineage>
</organism>
<dbReference type="InterPro" id="IPR051644">
    <property type="entry name" value="TRAMP_AT-DNA-binding"/>
</dbReference>
<dbReference type="Gene3D" id="4.10.60.10">
    <property type="entry name" value="Zinc finger, CCHC-type"/>
    <property type="match status" value="1"/>
</dbReference>
<dbReference type="SUPFAM" id="SSF57756">
    <property type="entry name" value="Retrovirus zinc finger-like domains"/>
    <property type="match status" value="1"/>
</dbReference>
<feature type="domain" description="CCHC-type" evidence="8">
    <location>
        <begin position="386"/>
        <end position="402"/>
    </location>
</feature>
<feature type="compositionally biased region" description="Basic and acidic residues" evidence="7">
    <location>
        <begin position="41"/>
        <end position="61"/>
    </location>
</feature>
<feature type="compositionally biased region" description="Polar residues" evidence="7">
    <location>
        <begin position="128"/>
        <end position="149"/>
    </location>
</feature>
<dbReference type="GO" id="GO:0071038">
    <property type="term" value="P:TRAMP-dependent tRNA surveillance pathway"/>
    <property type="evidence" value="ECO:0007669"/>
    <property type="project" value="TreeGrafter"/>
</dbReference>
<dbReference type="Proteomes" id="UP000811619">
    <property type="component" value="Unassembled WGS sequence"/>
</dbReference>
<keyword evidence="4" id="KW-0863">Zinc-finger</keyword>
<feature type="region of interest" description="Disordered" evidence="7">
    <location>
        <begin position="259"/>
        <end position="359"/>
    </location>
</feature>
<feature type="compositionally biased region" description="Pro residues" evidence="7">
    <location>
        <begin position="647"/>
        <end position="658"/>
    </location>
</feature>
<feature type="compositionally biased region" description="Polar residues" evidence="7">
    <location>
        <begin position="602"/>
        <end position="614"/>
    </location>
</feature>
<keyword evidence="10" id="KW-1185">Reference proteome</keyword>
<keyword evidence="2" id="KW-0479">Metal-binding</keyword>
<dbReference type="GO" id="GO:0071031">
    <property type="term" value="P:nuclear mRNA surveillance of mRNA 3'-end processing"/>
    <property type="evidence" value="ECO:0007669"/>
    <property type="project" value="TreeGrafter"/>
</dbReference>
<dbReference type="InterPro" id="IPR036875">
    <property type="entry name" value="Znf_CCHC_sf"/>
</dbReference>
<evidence type="ECO:0000313" key="9">
    <source>
        <dbReference type="EMBL" id="KAG5919393.1"/>
    </source>
</evidence>
<dbReference type="PANTHER" id="PTHR46543:SF1">
    <property type="entry name" value="ZINC FINGER CCHC DOMAIN-CONTAINING PROTEIN 7"/>
    <property type="match status" value="1"/>
</dbReference>
<evidence type="ECO:0000256" key="5">
    <source>
        <dbReference type="ARBA" id="ARBA00022833"/>
    </source>
</evidence>
<feature type="compositionally biased region" description="Basic residues" evidence="7">
    <location>
        <begin position="698"/>
        <end position="710"/>
    </location>
</feature>
<evidence type="ECO:0000256" key="4">
    <source>
        <dbReference type="ARBA" id="ARBA00022771"/>
    </source>
</evidence>
<keyword evidence="5" id="KW-0862">Zinc</keyword>
<dbReference type="GO" id="GO:0071037">
    <property type="term" value="P:nuclear polyadenylation-dependent snRNA catabolic process"/>
    <property type="evidence" value="ECO:0007669"/>
    <property type="project" value="TreeGrafter"/>
</dbReference>
<comment type="subcellular location">
    <subcellularLocation>
        <location evidence="1">Nucleus</location>
    </subcellularLocation>
</comment>
<feature type="region of interest" description="Disordered" evidence="7">
    <location>
        <begin position="1"/>
        <end position="175"/>
    </location>
</feature>
<feature type="compositionally biased region" description="Gly residues" evidence="7">
    <location>
        <begin position="587"/>
        <end position="597"/>
    </location>
</feature>
<keyword evidence="3" id="KW-0677">Repeat</keyword>
<dbReference type="GO" id="GO:0003723">
    <property type="term" value="F:RNA binding"/>
    <property type="evidence" value="ECO:0007669"/>
    <property type="project" value="TreeGrafter"/>
</dbReference>
<dbReference type="GO" id="GO:0071039">
    <property type="term" value="P:nuclear polyadenylation-dependent CUT catabolic process"/>
    <property type="evidence" value="ECO:0007669"/>
    <property type="project" value="TreeGrafter"/>
</dbReference>
<evidence type="ECO:0000256" key="3">
    <source>
        <dbReference type="ARBA" id="ARBA00022737"/>
    </source>
</evidence>
<feature type="domain" description="CCHC-type" evidence="8">
    <location>
        <begin position="488"/>
        <end position="504"/>
    </location>
</feature>
<feature type="domain" description="CCHC-type" evidence="8">
    <location>
        <begin position="404"/>
        <end position="420"/>
    </location>
</feature>
<protein>
    <recommendedName>
        <fullName evidence="8">CCHC-type domain-containing protein</fullName>
    </recommendedName>
</protein>